<protein>
    <submittedName>
        <fullName evidence="1">Uncharacterized protein</fullName>
    </submittedName>
</protein>
<dbReference type="OrthoDB" id="9800707at2"/>
<keyword evidence="2" id="KW-1185">Reference proteome</keyword>
<evidence type="ECO:0000313" key="1">
    <source>
        <dbReference type="EMBL" id="RXK53115.1"/>
    </source>
</evidence>
<proteinExistence type="predicted"/>
<comment type="caution">
    <text evidence="1">The sequence shown here is derived from an EMBL/GenBank/DDBJ whole genome shotgun (WGS) entry which is preliminary data.</text>
</comment>
<reference evidence="1 2" key="1">
    <citation type="submission" date="2019-01" db="EMBL/GenBank/DDBJ databases">
        <title>Lacunisphaera sp. strain TWA-58.</title>
        <authorList>
            <person name="Chen W.-M."/>
        </authorList>
    </citation>
    <scope>NUCLEOTIDE SEQUENCE [LARGE SCALE GENOMIC DNA]</scope>
    <source>
        <strain evidence="1 2">TWA-58</strain>
    </source>
</reference>
<accession>A0A4Q1C4B7</accession>
<dbReference type="EMBL" id="SDHX01000002">
    <property type="protein sequence ID" value="RXK53115.1"/>
    <property type="molecule type" value="Genomic_DNA"/>
</dbReference>
<dbReference type="RefSeq" id="WP_129048703.1">
    <property type="nucleotide sequence ID" value="NZ_SDHX01000002.1"/>
</dbReference>
<evidence type="ECO:0000313" key="2">
    <source>
        <dbReference type="Proteomes" id="UP000290218"/>
    </source>
</evidence>
<dbReference type="AlphaFoldDB" id="A0A4Q1C4B7"/>
<gene>
    <name evidence="1" type="ORF">ESB00_15515</name>
</gene>
<organism evidence="1 2">
    <name type="scientific">Oleiharenicola lentus</name>
    <dbReference type="NCBI Taxonomy" id="2508720"/>
    <lineage>
        <taxon>Bacteria</taxon>
        <taxon>Pseudomonadati</taxon>
        <taxon>Verrucomicrobiota</taxon>
        <taxon>Opitutia</taxon>
        <taxon>Opitutales</taxon>
        <taxon>Opitutaceae</taxon>
        <taxon>Oleiharenicola</taxon>
    </lineage>
</organism>
<sequence length="66" mass="7707">MTKLAQIQEAIRQLPPAELQELRHWLLDEESPEMLAAADEGLRSLVEEPTIPVTELRRKIEEWTTR</sequence>
<name>A0A4Q1C4B7_9BACT</name>
<dbReference type="Proteomes" id="UP000290218">
    <property type="component" value="Unassembled WGS sequence"/>
</dbReference>